<keyword evidence="1" id="KW-0732">Signal</keyword>
<proteinExistence type="predicted"/>
<feature type="chain" id="PRO_5030655069" description="Apple domain-containing protein" evidence="1">
    <location>
        <begin position="27"/>
        <end position="217"/>
    </location>
</feature>
<dbReference type="AlphaFoldDB" id="A0A7S4I6H8"/>
<accession>A0A7S4I6H8</accession>
<feature type="signal peptide" evidence="1">
    <location>
        <begin position="1"/>
        <end position="26"/>
    </location>
</feature>
<gene>
    <name evidence="2" type="ORF">OAUR00152_LOCUS8020</name>
</gene>
<sequence>MRKSFRSSAFSLVAAVLSSSATTTAADRTVTWHYNVLSKKSALGEQIKIKQCETLTFEWSEMMPHDVVEFVGGTTKSRKTRLKDCQQGQSGGTKEGLTDILNQGSYNFSPGTSTTWRYLYCSVGSHCSGGGMKAVVRVMPDFVSKYDGFACAVQNAKRLRKFKKLSSAGICRRRCRNNCMGFQYNGSTGECVLYKTAPKRGSADTNVKCWAAMESCS</sequence>
<protein>
    <recommendedName>
        <fullName evidence="3">Apple domain-containing protein</fullName>
    </recommendedName>
</protein>
<evidence type="ECO:0000313" key="2">
    <source>
        <dbReference type="EMBL" id="CAE2220148.1"/>
    </source>
</evidence>
<dbReference type="InterPro" id="IPR008972">
    <property type="entry name" value="Cupredoxin"/>
</dbReference>
<name>A0A7S4I6H8_9STRA</name>
<evidence type="ECO:0000256" key="1">
    <source>
        <dbReference type="SAM" id="SignalP"/>
    </source>
</evidence>
<organism evidence="2">
    <name type="scientific">Odontella aurita</name>
    <dbReference type="NCBI Taxonomy" id="265563"/>
    <lineage>
        <taxon>Eukaryota</taxon>
        <taxon>Sar</taxon>
        <taxon>Stramenopiles</taxon>
        <taxon>Ochrophyta</taxon>
        <taxon>Bacillariophyta</taxon>
        <taxon>Mediophyceae</taxon>
        <taxon>Biddulphiophycidae</taxon>
        <taxon>Eupodiscales</taxon>
        <taxon>Odontellaceae</taxon>
        <taxon>Odontella</taxon>
    </lineage>
</organism>
<evidence type="ECO:0008006" key="3">
    <source>
        <dbReference type="Google" id="ProtNLM"/>
    </source>
</evidence>
<dbReference type="Gene3D" id="2.60.40.420">
    <property type="entry name" value="Cupredoxins - blue copper proteins"/>
    <property type="match status" value="1"/>
</dbReference>
<dbReference type="EMBL" id="HBKQ01011842">
    <property type="protein sequence ID" value="CAE2220148.1"/>
    <property type="molecule type" value="Transcribed_RNA"/>
</dbReference>
<reference evidence="2" key="1">
    <citation type="submission" date="2021-01" db="EMBL/GenBank/DDBJ databases">
        <authorList>
            <person name="Corre E."/>
            <person name="Pelletier E."/>
            <person name="Niang G."/>
            <person name="Scheremetjew M."/>
            <person name="Finn R."/>
            <person name="Kale V."/>
            <person name="Holt S."/>
            <person name="Cochrane G."/>
            <person name="Meng A."/>
            <person name="Brown T."/>
            <person name="Cohen L."/>
        </authorList>
    </citation>
    <scope>NUCLEOTIDE SEQUENCE</scope>
    <source>
        <strain evidence="2">Isolate 1302-5</strain>
    </source>
</reference>